<dbReference type="SUPFAM" id="SSF88723">
    <property type="entry name" value="PIN domain-like"/>
    <property type="match status" value="1"/>
</dbReference>
<comment type="similarity">
    <text evidence="6">Belongs to the PINc/VapC protein family.</text>
</comment>
<comment type="function">
    <text evidence="6">Toxic component of a toxin-antitoxin (TA) system. An RNase.</text>
</comment>
<name>A0A318H9H3_9MYCO</name>
<keyword evidence="9" id="KW-1185">Reference proteome</keyword>
<keyword evidence="3 6" id="KW-0479">Metal-binding</keyword>
<dbReference type="GO" id="GO:0045926">
    <property type="term" value="P:negative regulation of growth"/>
    <property type="evidence" value="ECO:0007669"/>
    <property type="project" value="UniProtKB-ARBA"/>
</dbReference>
<evidence type="ECO:0000259" key="7">
    <source>
        <dbReference type="Pfam" id="PF01850"/>
    </source>
</evidence>
<feature type="domain" description="PIN" evidence="7">
    <location>
        <begin position="3"/>
        <end position="134"/>
    </location>
</feature>
<dbReference type="InterPro" id="IPR022907">
    <property type="entry name" value="VapC_family"/>
</dbReference>
<evidence type="ECO:0000313" key="8">
    <source>
        <dbReference type="EMBL" id="PXX03230.1"/>
    </source>
</evidence>
<dbReference type="InterPro" id="IPR029060">
    <property type="entry name" value="PIN-like_dom_sf"/>
</dbReference>
<gene>
    <name evidence="6" type="primary">vapC</name>
    <name evidence="8" type="ORF">C8E89_12332</name>
</gene>
<proteinExistence type="inferred from homology"/>
<keyword evidence="2 6" id="KW-0540">Nuclease</keyword>
<organism evidence="8 9">
    <name type="scientific">Mycolicibacterium moriokaense</name>
    <dbReference type="NCBI Taxonomy" id="39691"/>
    <lineage>
        <taxon>Bacteria</taxon>
        <taxon>Bacillati</taxon>
        <taxon>Actinomycetota</taxon>
        <taxon>Actinomycetes</taxon>
        <taxon>Mycobacteriales</taxon>
        <taxon>Mycobacteriaceae</taxon>
        <taxon>Mycolicibacterium</taxon>
    </lineage>
</organism>
<dbReference type="EC" id="3.1.-.-" evidence="6"/>
<evidence type="ECO:0000313" key="9">
    <source>
        <dbReference type="Proteomes" id="UP000247781"/>
    </source>
</evidence>
<evidence type="ECO:0000256" key="1">
    <source>
        <dbReference type="ARBA" id="ARBA00022649"/>
    </source>
</evidence>
<dbReference type="HAMAP" id="MF_00265">
    <property type="entry name" value="VapC_Nob1"/>
    <property type="match status" value="1"/>
</dbReference>
<dbReference type="GO" id="GO:0000287">
    <property type="term" value="F:magnesium ion binding"/>
    <property type="evidence" value="ECO:0007669"/>
    <property type="project" value="UniProtKB-UniRule"/>
</dbReference>
<keyword evidence="4 6" id="KW-0378">Hydrolase</keyword>
<keyword evidence="6" id="KW-0800">Toxin</keyword>
<dbReference type="AlphaFoldDB" id="A0A318H9H3"/>
<feature type="binding site" evidence="6">
    <location>
        <position position="5"/>
    </location>
    <ligand>
        <name>Mg(2+)</name>
        <dbReference type="ChEBI" id="CHEBI:18420"/>
    </ligand>
</feature>
<dbReference type="InterPro" id="IPR006226">
    <property type="entry name" value="Mtu_PIN"/>
</dbReference>
<sequence>MRCVDVNVLVYAHRRDLPEHHQYRPLLERWANDEEPLGLPDIVLSGFVRLISNRRIFAEPTHSEEAWAAVDALLGAPAAMPLRPGERHWALFRQLAEDISAQGNDIPDAYVAAFAVENNATWLSANRGFARFSRLRWSHPLDQ</sequence>
<evidence type="ECO:0000256" key="4">
    <source>
        <dbReference type="ARBA" id="ARBA00022801"/>
    </source>
</evidence>
<dbReference type="EMBL" id="QJJU01000023">
    <property type="protein sequence ID" value="PXX03230.1"/>
    <property type="molecule type" value="Genomic_DNA"/>
</dbReference>
<evidence type="ECO:0000256" key="3">
    <source>
        <dbReference type="ARBA" id="ARBA00022723"/>
    </source>
</evidence>
<dbReference type="GO" id="GO:0016788">
    <property type="term" value="F:hydrolase activity, acting on ester bonds"/>
    <property type="evidence" value="ECO:0007669"/>
    <property type="project" value="InterPro"/>
</dbReference>
<dbReference type="RefSeq" id="WP_110319002.1">
    <property type="nucleotide sequence ID" value="NZ_QJJU01000023.1"/>
</dbReference>
<accession>A0A318H9H3</accession>
<dbReference type="InterPro" id="IPR002716">
    <property type="entry name" value="PIN_dom"/>
</dbReference>
<evidence type="ECO:0000256" key="5">
    <source>
        <dbReference type="ARBA" id="ARBA00022842"/>
    </source>
</evidence>
<dbReference type="GO" id="GO:0090729">
    <property type="term" value="F:toxin activity"/>
    <property type="evidence" value="ECO:0007669"/>
    <property type="project" value="UniProtKB-KW"/>
</dbReference>
<dbReference type="Proteomes" id="UP000247781">
    <property type="component" value="Unassembled WGS sequence"/>
</dbReference>
<reference evidence="8 9" key="2">
    <citation type="submission" date="2018-06" db="EMBL/GenBank/DDBJ databases">
        <title>Sequencing of bacterial isolates from soil warming experiment in Harvard Forest, Massachusetts, USA.</title>
        <authorList>
            <person name="Deangelis K.PhD."/>
        </authorList>
    </citation>
    <scope>NUCLEOTIDE SEQUENCE [LARGE SCALE GENOMIC DNA]</scope>
    <source>
        <strain evidence="8 9">GAS496</strain>
    </source>
</reference>
<dbReference type="Gene3D" id="3.40.50.1010">
    <property type="entry name" value="5'-nuclease"/>
    <property type="match status" value="1"/>
</dbReference>
<protein>
    <recommendedName>
        <fullName evidence="6">Ribonuclease VapC</fullName>
        <shortName evidence="6">RNase VapC</shortName>
        <ecNumber evidence="6">3.1.-.-</ecNumber>
    </recommendedName>
    <alternativeName>
        <fullName evidence="6">Toxin VapC</fullName>
    </alternativeName>
</protein>
<comment type="caution">
    <text evidence="8">The sequence shown here is derived from an EMBL/GenBank/DDBJ whole genome shotgun (WGS) entry which is preliminary data.</text>
</comment>
<feature type="binding site" evidence="6">
    <location>
        <position position="108"/>
    </location>
    <ligand>
        <name>Mg(2+)</name>
        <dbReference type="ChEBI" id="CHEBI:18420"/>
    </ligand>
</feature>
<evidence type="ECO:0000256" key="2">
    <source>
        <dbReference type="ARBA" id="ARBA00022722"/>
    </source>
</evidence>
<reference evidence="9" key="1">
    <citation type="submission" date="2018-05" db="EMBL/GenBank/DDBJ databases">
        <authorList>
            <person name="Deangelis K."/>
            <person name="Huntemann M."/>
            <person name="Clum A."/>
            <person name="Pillay M."/>
            <person name="Palaniappan K."/>
            <person name="Varghese N."/>
            <person name="Mikhailova N."/>
            <person name="Stamatis D."/>
            <person name="Reddy T."/>
            <person name="Daum C."/>
            <person name="Shapiro N."/>
            <person name="Ivanova N."/>
            <person name="Kyrpides N."/>
            <person name="Woyke T."/>
        </authorList>
    </citation>
    <scope>NUCLEOTIDE SEQUENCE [LARGE SCALE GENOMIC DNA]</scope>
    <source>
        <strain evidence="9">GAS496</strain>
    </source>
</reference>
<dbReference type="Pfam" id="PF01850">
    <property type="entry name" value="PIN"/>
    <property type="match status" value="1"/>
</dbReference>
<dbReference type="NCBIfam" id="TIGR00028">
    <property type="entry name" value="Mtu_PIN_fam"/>
    <property type="match status" value="1"/>
</dbReference>
<keyword evidence="1 6" id="KW-1277">Toxin-antitoxin system</keyword>
<keyword evidence="5 6" id="KW-0460">Magnesium</keyword>
<comment type="cofactor">
    <cofactor evidence="6">
        <name>Mg(2+)</name>
        <dbReference type="ChEBI" id="CHEBI:18420"/>
    </cofactor>
</comment>
<dbReference type="OrthoDB" id="556169at2"/>
<evidence type="ECO:0000256" key="6">
    <source>
        <dbReference type="HAMAP-Rule" id="MF_00265"/>
    </source>
</evidence>
<dbReference type="GO" id="GO:0004540">
    <property type="term" value="F:RNA nuclease activity"/>
    <property type="evidence" value="ECO:0007669"/>
    <property type="project" value="InterPro"/>
</dbReference>